<dbReference type="EMBL" id="QSVN01000018">
    <property type="protein sequence ID" value="RGO30420.1"/>
    <property type="molecule type" value="Genomic_DNA"/>
</dbReference>
<accession>A0A3E5G7J1</accession>
<proteinExistence type="predicted"/>
<reference evidence="1 2" key="1">
    <citation type="submission" date="2018-08" db="EMBL/GenBank/DDBJ databases">
        <title>A genome reference for cultivated species of the human gut microbiota.</title>
        <authorList>
            <person name="Zou Y."/>
            <person name="Xue W."/>
            <person name="Luo G."/>
        </authorList>
    </citation>
    <scope>NUCLEOTIDE SEQUENCE [LARGE SCALE GENOMIC DNA]</scope>
    <source>
        <strain evidence="1 2">OM02-16</strain>
    </source>
</reference>
<protein>
    <submittedName>
        <fullName evidence="1">Uncharacterized protein</fullName>
    </submittedName>
</protein>
<dbReference type="RefSeq" id="WP_117598449.1">
    <property type="nucleotide sequence ID" value="NZ_CABMEZ010000018.1"/>
</dbReference>
<dbReference type="Proteomes" id="UP000261285">
    <property type="component" value="Unassembled WGS sequence"/>
</dbReference>
<evidence type="ECO:0000313" key="2">
    <source>
        <dbReference type="Proteomes" id="UP000261285"/>
    </source>
</evidence>
<dbReference type="AlphaFoldDB" id="A0A3E5G7J1"/>
<evidence type="ECO:0000313" key="1">
    <source>
        <dbReference type="EMBL" id="RGO30420.1"/>
    </source>
</evidence>
<comment type="caution">
    <text evidence="1">The sequence shown here is derived from an EMBL/GenBank/DDBJ whole genome shotgun (WGS) entry which is preliminary data.</text>
</comment>
<organism evidence="1 2">
    <name type="scientific">Dorea longicatena</name>
    <dbReference type="NCBI Taxonomy" id="88431"/>
    <lineage>
        <taxon>Bacteria</taxon>
        <taxon>Bacillati</taxon>
        <taxon>Bacillota</taxon>
        <taxon>Clostridia</taxon>
        <taxon>Lachnospirales</taxon>
        <taxon>Lachnospiraceae</taxon>
        <taxon>Dorea</taxon>
    </lineage>
</organism>
<gene>
    <name evidence="1" type="ORF">DXB16_12690</name>
</gene>
<sequence>MKKEYKLVGKVTIPKKKRKEVKSIIQKILYLGGIREKETIEIDGRQCITAGIPKWNAREVISFNYNMFTNTSYEAGRLYLKAGSIKNPCNHDKEYDFVANLIQVVLESYSTTPCYLCCDNIPCFIVDYARVINEMIGKRLSFPNRNKMWKMYYALHMNGCENIATREILEMARTTEVEESAVEHFLTVLCVGSYEPIVPRNFCRIDKKEFENSFTLNILENIRQSMEELINTEGKEKVFEFLKNLLGKKYAQRKLFAEEDNLYGTVAAGSLYLLPAMLGKTYSLITGEEFWKTWEKLDFGTGYEDIIRPKNDVLPIKGTEEDIEFYRALGKQNEDELMRYKGDKELMLSDNMQNSIERWKRAYGQVTEKEIKKLEMEKVLKKLLEDFFDIWDFRVLDTAFVREFLKHKNDDRYKRAMIVLIELIDKETKYFPELTKREANIWLIREIRDADEMIEINAYLGMLRNHLRRKEILCF</sequence>
<name>A0A3E5G7J1_9FIRM</name>